<accession>A0A510JHJ9</accession>
<dbReference type="OrthoDB" id="82005at2"/>
<dbReference type="Proteomes" id="UP000321892">
    <property type="component" value="Chromosome"/>
</dbReference>
<dbReference type="AlphaFoldDB" id="A0A510JHJ9"/>
<proteinExistence type="predicted"/>
<evidence type="ECO:0000256" key="1">
    <source>
        <dbReference type="SAM" id="Phobius"/>
    </source>
</evidence>
<dbReference type="RefSeq" id="WP_006803971.1">
    <property type="nucleotide sequence ID" value="NZ_AP019823.1"/>
</dbReference>
<evidence type="ECO:0000313" key="2">
    <source>
        <dbReference type="EMBL" id="BBM38789.1"/>
    </source>
</evidence>
<organism evidence="2 3">
    <name type="scientific">Leptotrichia hofstadii</name>
    <dbReference type="NCBI Taxonomy" id="157688"/>
    <lineage>
        <taxon>Bacteria</taxon>
        <taxon>Fusobacteriati</taxon>
        <taxon>Fusobacteriota</taxon>
        <taxon>Fusobacteriia</taxon>
        <taxon>Fusobacteriales</taxon>
        <taxon>Leptotrichiaceae</taxon>
        <taxon>Leptotrichia</taxon>
    </lineage>
</organism>
<sequence length="145" mass="16596">MAFNSNYYGNNKNRMTRKIALRGITFLVIVFIAIFNVVILFSRKIDKLITADIQVETVKLQNAVKKFNEKTGANPKLTGFENNLRDVKSADGKYDFETFYGSEKIYEIPESIENSRERSNRIVTKKDKKGGWVYDEAKGTVSPNI</sequence>
<keyword evidence="1" id="KW-0472">Membrane</keyword>
<keyword evidence="1" id="KW-0812">Transmembrane</keyword>
<reference evidence="2 3" key="1">
    <citation type="submission" date="2019-07" db="EMBL/GenBank/DDBJ databases">
        <title>Complete Genome Sequence of Leptotrichia hofstadii Strain JCM16775.</title>
        <authorList>
            <person name="Watanabe S."/>
            <person name="Cui L."/>
        </authorList>
    </citation>
    <scope>NUCLEOTIDE SEQUENCE [LARGE SCALE GENOMIC DNA]</scope>
    <source>
        <strain evidence="2 3">JCM16775</strain>
    </source>
</reference>
<name>A0A510JHJ9_9FUSO</name>
<protein>
    <recommendedName>
        <fullName evidence="4">Type II secretion system protein G</fullName>
    </recommendedName>
</protein>
<evidence type="ECO:0000313" key="3">
    <source>
        <dbReference type="Proteomes" id="UP000321892"/>
    </source>
</evidence>
<dbReference type="KEGG" id="lhf:JCM16775_1499"/>
<feature type="transmembrane region" description="Helical" evidence="1">
    <location>
        <begin position="20"/>
        <end position="41"/>
    </location>
</feature>
<evidence type="ECO:0008006" key="4">
    <source>
        <dbReference type="Google" id="ProtNLM"/>
    </source>
</evidence>
<dbReference type="EMBL" id="AP019823">
    <property type="protein sequence ID" value="BBM38789.1"/>
    <property type="molecule type" value="Genomic_DNA"/>
</dbReference>
<keyword evidence="3" id="KW-1185">Reference proteome</keyword>
<gene>
    <name evidence="2" type="ORF">JCM16775_1499</name>
</gene>
<keyword evidence="1" id="KW-1133">Transmembrane helix</keyword>